<evidence type="ECO:0000256" key="2">
    <source>
        <dbReference type="SAM" id="MobiDB-lite"/>
    </source>
</evidence>
<evidence type="ECO:0000313" key="3">
    <source>
        <dbReference type="EMBL" id="RMX08506.1"/>
    </source>
</evidence>
<dbReference type="Proteomes" id="UP000278006">
    <property type="component" value="Unassembled WGS sequence"/>
</dbReference>
<organism evidence="3 4">
    <name type="scientific">Corticibacter populi</name>
    <dbReference type="NCBI Taxonomy" id="1550736"/>
    <lineage>
        <taxon>Bacteria</taxon>
        <taxon>Pseudomonadati</taxon>
        <taxon>Pseudomonadota</taxon>
        <taxon>Betaproteobacteria</taxon>
        <taxon>Burkholderiales</taxon>
        <taxon>Comamonadaceae</taxon>
        <taxon>Corticibacter</taxon>
    </lineage>
</organism>
<keyword evidence="1" id="KW-0175">Coiled coil</keyword>
<sequence length="339" mass="36036">MDVRCGVSMSLTPQEAAALLAQAENGELSLDGEQGAGDAKEPEQQQGGAQQGQQSERKQDEGNGTGNGGESDDAPEGAPIASKSGTYTIPYEKLVEARDRAQQAEARAQALEQQLAELSAKQQANIAQAQDQAQARADAGQAQTSADKTLESVQGAIESGADVSLFGDFSAEAMANGMRMLAAQAEERLFQRLKSEQEQALTPYANQQHQTAEQAHQQAILSKHADAHEIVQSAEYAAWLKSLPSFMRSSVESTVGNGSAAEIVEVLDTFKAQHKPVTQDKPKAPEVPKYVPNSLSDVAGAPHTDVVQQTLESAENPASLLDRMAGMTPEQLERVMNAV</sequence>
<feature type="compositionally biased region" description="Low complexity" evidence="2">
    <location>
        <begin position="44"/>
        <end position="54"/>
    </location>
</feature>
<feature type="region of interest" description="Disordered" evidence="2">
    <location>
        <begin position="18"/>
        <end position="87"/>
    </location>
</feature>
<feature type="coiled-coil region" evidence="1">
    <location>
        <begin position="94"/>
        <end position="132"/>
    </location>
</feature>
<dbReference type="AlphaFoldDB" id="A0A3M6QZP9"/>
<gene>
    <name evidence="3" type="ORF">D8I35_05365</name>
</gene>
<reference evidence="3 4" key="1">
    <citation type="submission" date="2018-10" db="EMBL/GenBank/DDBJ databases">
        <title>Draft genome of Cortibacter populi DSM10536.</title>
        <authorList>
            <person name="Bernier A.-M."/>
            <person name="Bernard K."/>
        </authorList>
    </citation>
    <scope>NUCLEOTIDE SEQUENCE [LARGE SCALE GENOMIC DNA]</scope>
    <source>
        <strain evidence="3 4">DSM 105136</strain>
    </source>
</reference>
<accession>A0A3M6QZP9</accession>
<evidence type="ECO:0000256" key="1">
    <source>
        <dbReference type="SAM" id="Coils"/>
    </source>
</evidence>
<dbReference type="EMBL" id="RDQO01000001">
    <property type="protein sequence ID" value="RMX08506.1"/>
    <property type="molecule type" value="Genomic_DNA"/>
</dbReference>
<proteinExistence type="predicted"/>
<name>A0A3M6QZP9_9BURK</name>
<protein>
    <submittedName>
        <fullName evidence="3">Uncharacterized protein</fullName>
    </submittedName>
</protein>
<evidence type="ECO:0000313" key="4">
    <source>
        <dbReference type="Proteomes" id="UP000278006"/>
    </source>
</evidence>
<comment type="caution">
    <text evidence="3">The sequence shown here is derived from an EMBL/GenBank/DDBJ whole genome shotgun (WGS) entry which is preliminary data.</text>
</comment>
<keyword evidence="4" id="KW-1185">Reference proteome</keyword>